<protein>
    <submittedName>
        <fullName evidence="2">Uncharacterized protein</fullName>
    </submittedName>
</protein>
<dbReference type="STRING" id="1798507.A3A34_00105"/>
<evidence type="ECO:0000313" key="3">
    <source>
        <dbReference type="Proteomes" id="UP000178587"/>
    </source>
</evidence>
<dbReference type="AlphaFoldDB" id="A0A1F6EQZ4"/>
<dbReference type="Proteomes" id="UP000178587">
    <property type="component" value="Unassembled WGS sequence"/>
</dbReference>
<accession>A0A1F6EQZ4</accession>
<dbReference type="EMBL" id="MFLU01000006">
    <property type="protein sequence ID" value="OGG76041.1"/>
    <property type="molecule type" value="Genomic_DNA"/>
</dbReference>
<gene>
    <name evidence="2" type="ORF">A3A34_00105</name>
</gene>
<name>A0A1F6EQZ4_9BACT</name>
<evidence type="ECO:0000313" key="2">
    <source>
        <dbReference type="EMBL" id="OGG76041.1"/>
    </source>
</evidence>
<evidence type="ECO:0000256" key="1">
    <source>
        <dbReference type="SAM" id="Phobius"/>
    </source>
</evidence>
<feature type="transmembrane region" description="Helical" evidence="1">
    <location>
        <begin position="29"/>
        <end position="52"/>
    </location>
</feature>
<proteinExistence type="predicted"/>
<keyword evidence="1" id="KW-0812">Transmembrane</keyword>
<sequence>MEPVIKSSFIPTDAEPVRAARRAGGMTDLLVLVALVLFVASLALAAGVFLYAQYLETSRASKSAQLERARATFEPTLIQTLTRLDDRMRAADTVLGAHIAPSTFFHVLEQVTLRTISFRTLAFDAADPKRISIRMRGVAESVNSIALQADLFTKNGVITSPIFTNIDRRIDGVNFDVSALINSNALRYATLFASAAAFNQTAEQKAFPLEYAPEGKPDPFGTQEE</sequence>
<comment type="caution">
    <text evidence="2">The sequence shown here is derived from an EMBL/GenBank/DDBJ whole genome shotgun (WGS) entry which is preliminary data.</text>
</comment>
<organism evidence="2 3">
    <name type="scientific">Candidatus Kaiserbacteria bacterium RIFCSPLOWO2_01_FULL_50_24</name>
    <dbReference type="NCBI Taxonomy" id="1798507"/>
    <lineage>
        <taxon>Bacteria</taxon>
        <taxon>Candidatus Kaiseribacteriota</taxon>
    </lineage>
</organism>
<keyword evidence="1" id="KW-1133">Transmembrane helix</keyword>
<reference evidence="2 3" key="1">
    <citation type="journal article" date="2016" name="Nat. Commun.">
        <title>Thousands of microbial genomes shed light on interconnected biogeochemical processes in an aquifer system.</title>
        <authorList>
            <person name="Anantharaman K."/>
            <person name="Brown C.T."/>
            <person name="Hug L.A."/>
            <person name="Sharon I."/>
            <person name="Castelle C.J."/>
            <person name="Probst A.J."/>
            <person name="Thomas B.C."/>
            <person name="Singh A."/>
            <person name="Wilkins M.J."/>
            <person name="Karaoz U."/>
            <person name="Brodie E.L."/>
            <person name="Williams K.H."/>
            <person name="Hubbard S.S."/>
            <person name="Banfield J.F."/>
        </authorList>
    </citation>
    <scope>NUCLEOTIDE SEQUENCE [LARGE SCALE GENOMIC DNA]</scope>
</reference>
<keyword evidence="1" id="KW-0472">Membrane</keyword>